<dbReference type="InterPro" id="IPR029005">
    <property type="entry name" value="LIM-bd/SEUSS"/>
</dbReference>
<dbReference type="Proteomes" id="UP000000689">
    <property type="component" value="Chromosome 6"/>
</dbReference>
<proteinExistence type="predicted"/>
<dbReference type="HOGENOM" id="CLU_413926_0_0_1"/>
<dbReference type="AlphaFoldDB" id="G0WD25"/>
<dbReference type="GeneID" id="11497024"/>
<protein>
    <recommendedName>
        <fullName evidence="4">Morphogenetic regulator of filamentous growth protein 1</fullName>
    </recommendedName>
</protein>
<name>G0WD25_NAUDC</name>
<accession>G0WD25</accession>
<dbReference type="KEGG" id="ndi:NDAI_0F03680"/>
<dbReference type="OrthoDB" id="774557at2759"/>
<feature type="compositionally biased region" description="Polar residues" evidence="1">
    <location>
        <begin position="243"/>
        <end position="262"/>
    </location>
</feature>
<reference evidence="2 3" key="1">
    <citation type="journal article" date="2011" name="Proc. Natl. Acad. Sci. U.S.A.">
        <title>Evolutionary erosion of yeast sex chromosomes by mating-type switching accidents.</title>
        <authorList>
            <person name="Gordon J.L."/>
            <person name="Armisen D."/>
            <person name="Proux-Wera E."/>
            <person name="Oheigeartaigh S.S."/>
            <person name="Byrne K.P."/>
            <person name="Wolfe K.H."/>
        </authorList>
    </citation>
    <scope>NUCLEOTIDE SEQUENCE [LARGE SCALE GENOMIC DNA]</scope>
    <source>
        <strain evidence="3">ATCC 10597 / BCRC 20456 / CBS 421 / NBRC 0211 / NRRL Y-12639</strain>
    </source>
</reference>
<gene>
    <name evidence="2" type="primary">NDAI0F03680</name>
    <name evidence="2" type="ordered locus">NDAI_0F03680</name>
</gene>
<keyword evidence="3" id="KW-1185">Reference proteome</keyword>
<dbReference type="RefSeq" id="XP_003670929.1">
    <property type="nucleotide sequence ID" value="XM_003670881.1"/>
</dbReference>
<evidence type="ECO:0000256" key="1">
    <source>
        <dbReference type="SAM" id="MobiDB-lite"/>
    </source>
</evidence>
<evidence type="ECO:0000313" key="2">
    <source>
        <dbReference type="EMBL" id="CCD25686.1"/>
    </source>
</evidence>
<feature type="region of interest" description="Disordered" evidence="1">
    <location>
        <begin position="1"/>
        <end position="37"/>
    </location>
</feature>
<feature type="region of interest" description="Disordered" evidence="1">
    <location>
        <begin position="593"/>
        <end position="663"/>
    </location>
</feature>
<dbReference type="EMBL" id="HE580272">
    <property type="protein sequence ID" value="CCD25686.1"/>
    <property type="molecule type" value="Genomic_DNA"/>
</dbReference>
<dbReference type="STRING" id="1071378.G0WD25"/>
<feature type="compositionally biased region" description="Polar residues" evidence="1">
    <location>
        <begin position="620"/>
        <end position="630"/>
    </location>
</feature>
<dbReference type="Pfam" id="PF01803">
    <property type="entry name" value="LIM_bind"/>
    <property type="match status" value="1"/>
</dbReference>
<organism evidence="2 3">
    <name type="scientific">Naumovozyma dairenensis (strain ATCC 10597 / BCRC 20456 / CBS 421 / NBRC 0211 / NRRL Y-12639)</name>
    <name type="common">Saccharomyces dairenensis</name>
    <dbReference type="NCBI Taxonomy" id="1071378"/>
    <lineage>
        <taxon>Eukaryota</taxon>
        <taxon>Fungi</taxon>
        <taxon>Dikarya</taxon>
        <taxon>Ascomycota</taxon>
        <taxon>Saccharomycotina</taxon>
        <taxon>Saccharomycetes</taxon>
        <taxon>Saccharomycetales</taxon>
        <taxon>Saccharomycetaceae</taxon>
        <taxon>Naumovozyma</taxon>
    </lineage>
</organism>
<evidence type="ECO:0008006" key="4">
    <source>
        <dbReference type="Google" id="ProtNLM"/>
    </source>
</evidence>
<feature type="compositionally biased region" description="Polar residues" evidence="1">
    <location>
        <begin position="8"/>
        <end position="22"/>
    </location>
</feature>
<evidence type="ECO:0000313" key="3">
    <source>
        <dbReference type="Proteomes" id="UP000000689"/>
    </source>
</evidence>
<dbReference type="eggNOG" id="ENOG502QUF6">
    <property type="taxonomic scope" value="Eukaryota"/>
</dbReference>
<feature type="compositionally biased region" description="Basic and acidic residues" evidence="1">
    <location>
        <begin position="652"/>
        <end position="663"/>
    </location>
</feature>
<feature type="region of interest" description="Disordered" evidence="1">
    <location>
        <begin position="226"/>
        <end position="274"/>
    </location>
</feature>
<sequence>MPPPPHNQDVSPSMASKFQSHPDSAFLSGNGGRLMPTSITEQLPQELLYQRRQSSYPHPQYIRQRSHLQLTGDPHIPINTSQQGTFVMNTPTVHYGEGQPFVPMNQISGAQGPMLMRAPINHVQHNYSPRTNQEQMYQQYDSKQYFTTNNENIIQPHPYATDDPPVSRNESLQNQQKNMKGNVHEQNVLMNKNALTSHAAVQRQHIPGPITIPKDISTVRSNIGTSVIQQRADSPKDEKSVRRNNSQLSFSDNVEIPESQQQYDKEGHWQDPNHLSGRTVVGETIPQMIDKTGIINPAKTIEPYPVRKYLANMALLKVYELINFINESTNQLANIPRWAIYIDKNFLPSAEINIIRKLNHDVRKYQFLASMLPIISEKFEAMGMYRMEVIAQKLHTQTLSNGTVYFGSPCCTFAYHYQDGSYVTHFTQIKGVLDRTLRLAWIDLTVFSFVPGIEWNSLEKLVSNSKVSFNIFQKLANPSHLSMSKDSAEIDVNDDDIKDETNDVNDKKDKVGKQIEFPPNFEAITELRSQFGVFRDISLLNSQNHFMRVAQISTVMSSMKNIMLFQKQKKIINPKEAMKMYVKSFPEIIFSQQPVDGNESQPKPEEDSVENIRQLKRQNTEYNSDSNFSTRDAYGYEDDFPKKRRTSNSRIDPSHVDRDSPIP</sequence>